<dbReference type="Proteomes" id="UP000703269">
    <property type="component" value="Unassembled WGS sequence"/>
</dbReference>
<evidence type="ECO:0000313" key="2">
    <source>
        <dbReference type="EMBL" id="GJE87802.1"/>
    </source>
</evidence>
<dbReference type="OrthoDB" id="2558918at2759"/>
<dbReference type="EMBL" id="BPQB01000007">
    <property type="protein sequence ID" value="GJE87802.1"/>
    <property type="molecule type" value="Genomic_DNA"/>
</dbReference>
<keyword evidence="1" id="KW-1133">Transmembrane helix</keyword>
<evidence type="ECO:0000313" key="3">
    <source>
        <dbReference type="Proteomes" id="UP000703269"/>
    </source>
</evidence>
<accession>A0A9P3G2G4</accession>
<keyword evidence="3" id="KW-1185">Reference proteome</keyword>
<feature type="transmembrane region" description="Helical" evidence="1">
    <location>
        <begin position="21"/>
        <end position="40"/>
    </location>
</feature>
<name>A0A9P3G2G4_9APHY</name>
<feature type="transmembrane region" description="Helical" evidence="1">
    <location>
        <begin position="60"/>
        <end position="78"/>
    </location>
</feature>
<feature type="transmembrane region" description="Helical" evidence="1">
    <location>
        <begin position="90"/>
        <end position="107"/>
    </location>
</feature>
<feature type="transmembrane region" description="Helical" evidence="1">
    <location>
        <begin position="147"/>
        <end position="169"/>
    </location>
</feature>
<keyword evidence="1" id="KW-0812">Transmembrane</keyword>
<gene>
    <name evidence="2" type="ORF">PsYK624_038850</name>
</gene>
<comment type="caution">
    <text evidence="2">The sequence shown here is derived from an EMBL/GenBank/DDBJ whole genome shotgun (WGS) entry which is preliminary data.</text>
</comment>
<evidence type="ECO:0000256" key="1">
    <source>
        <dbReference type="SAM" id="Phobius"/>
    </source>
</evidence>
<protein>
    <submittedName>
        <fullName evidence="2">Magnesium transporter</fullName>
    </submittedName>
</protein>
<keyword evidence="1" id="KW-0472">Membrane</keyword>
<organism evidence="2 3">
    <name type="scientific">Phanerochaete sordida</name>
    <dbReference type="NCBI Taxonomy" id="48140"/>
    <lineage>
        <taxon>Eukaryota</taxon>
        <taxon>Fungi</taxon>
        <taxon>Dikarya</taxon>
        <taxon>Basidiomycota</taxon>
        <taxon>Agaricomycotina</taxon>
        <taxon>Agaricomycetes</taxon>
        <taxon>Polyporales</taxon>
        <taxon>Phanerochaetaceae</taxon>
        <taxon>Phanerochaete</taxon>
    </lineage>
</organism>
<sequence length="185" mass="21372">MGKYVDDKDAPPPLMTRLRPWLWGFTFFFVFCLTGVELGLDSHILHQHGNDASNYPSLEFKNIIGLILFTCIATLLYVVSHPWSGARMSLFWSFVFAVFWGTSAGVLNRVVPFEAHNCGADPSHFAPGWRPWQHQCEELVTLQAFAWTLWAVFLFKFIAFCCEVFRFGVKPRPPPFYRHKMFDTV</sequence>
<dbReference type="AlphaFoldDB" id="A0A9P3G2G4"/>
<proteinExistence type="predicted"/>
<reference evidence="2 3" key="1">
    <citation type="submission" date="2021-08" db="EMBL/GenBank/DDBJ databases">
        <title>Draft Genome Sequence of Phanerochaete sordida strain YK-624.</title>
        <authorList>
            <person name="Mori T."/>
            <person name="Dohra H."/>
            <person name="Suzuki T."/>
            <person name="Kawagishi H."/>
            <person name="Hirai H."/>
        </authorList>
    </citation>
    <scope>NUCLEOTIDE SEQUENCE [LARGE SCALE GENOMIC DNA]</scope>
    <source>
        <strain evidence="2 3">YK-624</strain>
    </source>
</reference>